<protein>
    <submittedName>
        <fullName evidence="1">Uncharacterized protein</fullName>
    </submittedName>
</protein>
<dbReference type="AlphaFoldDB" id="A0A1E5VG00"/>
<gene>
    <name evidence="1" type="ORF">BAE44_0014927</name>
</gene>
<reference evidence="1 2" key="1">
    <citation type="submission" date="2016-09" db="EMBL/GenBank/DDBJ databases">
        <title>The draft genome of Dichanthelium oligosanthes: A C3 panicoid grass species.</title>
        <authorList>
            <person name="Studer A.J."/>
            <person name="Schnable J.C."/>
            <person name="Brutnell T.P."/>
        </authorList>
    </citation>
    <scope>NUCLEOTIDE SEQUENCE [LARGE SCALE GENOMIC DNA]</scope>
    <source>
        <strain evidence="2">cv. Kellogg 1175</strain>
        <tissue evidence="1">Leaf</tissue>
    </source>
</reference>
<keyword evidence="2" id="KW-1185">Reference proteome</keyword>
<evidence type="ECO:0000313" key="2">
    <source>
        <dbReference type="Proteomes" id="UP000095767"/>
    </source>
</evidence>
<evidence type="ECO:0000313" key="1">
    <source>
        <dbReference type="EMBL" id="OEL24056.1"/>
    </source>
</evidence>
<dbReference type="EMBL" id="LWDX02040893">
    <property type="protein sequence ID" value="OEL24056.1"/>
    <property type="molecule type" value="Genomic_DNA"/>
</dbReference>
<sequence length="101" mass="11004">MCQPKLSLPRLYATLKARELCNMPSSFVLVLQNLSSPCHESDGACTSDDGSVSRWTLIRAVAALPSVLKPLSRFAHPEVGDEVAGQFQLLFTDAANSIQER</sequence>
<name>A0A1E5VG00_9POAL</name>
<dbReference type="Proteomes" id="UP000095767">
    <property type="component" value="Unassembled WGS sequence"/>
</dbReference>
<comment type="caution">
    <text evidence="1">The sequence shown here is derived from an EMBL/GenBank/DDBJ whole genome shotgun (WGS) entry which is preliminary data.</text>
</comment>
<proteinExistence type="predicted"/>
<accession>A0A1E5VG00</accession>
<organism evidence="1 2">
    <name type="scientific">Dichanthelium oligosanthes</name>
    <dbReference type="NCBI Taxonomy" id="888268"/>
    <lineage>
        <taxon>Eukaryota</taxon>
        <taxon>Viridiplantae</taxon>
        <taxon>Streptophyta</taxon>
        <taxon>Embryophyta</taxon>
        <taxon>Tracheophyta</taxon>
        <taxon>Spermatophyta</taxon>
        <taxon>Magnoliopsida</taxon>
        <taxon>Liliopsida</taxon>
        <taxon>Poales</taxon>
        <taxon>Poaceae</taxon>
        <taxon>PACMAD clade</taxon>
        <taxon>Panicoideae</taxon>
        <taxon>Panicodae</taxon>
        <taxon>Paniceae</taxon>
        <taxon>Dichantheliinae</taxon>
        <taxon>Dichanthelium</taxon>
    </lineage>
</organism>